<sequence length="144" mass="16036">MTNLSNKTLAVIGSGANMATGNLIYMLGGIDLQTLEELHKKSIDSYEEAVQELKDTNKELYFYTPRYRVTVKDQTPSADGLLLVVRPPLQAADASFTEDLVDKVKSLESFFVKRKAIILIEAPANYGWSESEYNDLARSIKATL</sequence>
<proteinExistence type="predicted"/>
<dbReference type="Proteomes" id="UP000016936">
    <property type="component" value="Unassembled WGS sequence"/>
</dbReference>
<protein>
    <submittedName>
        <fullName evidence="1">Uncharacterized protein</fullName>
    </submittedName>
</protein>
<evidence type="ECO:0000313" key="2">
    <source>
        <dbReference type="Proteomes" id="UP000016936"/>
    </source>
</evidence>
<dbReference type="OMA" id="WSESEYN"/>
<dbReference type="HOGENOM" id="CLU_122984_0_0_1"/>
<reference evidence="1 2" key="1">
    <citation type="journal article" date="2012" name="PLoS Pathog.">
        <title>Diverse lifestyles and strategies of plant pathogenesis encoded in the genomes of eighteen Dothideomycetes fungi.</title>
        <authorList>
            <person name="Ohm R.A."/>
            <person name="Feau N."/>
            <person name="Henrissat B."/>
            <person name="Schoch C.L."/>
            <person name="Horwitz B.A."/>
            <person name="Barry K.W."/>
            <person name="Condon B.J."/>
            <person name="Copeland A.C."/>
            <person name="Dhillon B."/>
            <person name="Glaser F."/>
            <person name="Hesse C.N."/>
            <person name="Kosti I."/>
            <person name="LaButti K."/>
            <person name="Lindquist E.A."/>
            <person name="Lucas S."/>
            <person name="Salamov A.A."/>
            <person name="Bradshaw R.E."/>
            <person name="Ciuffetti L."/>
            <person name="Hamelin R.C."/>
            <person name="Kema G.H.J."/>
            <person name="Lawrence C."/>
            <person name="Scott J.A."/>
            <person name="Spatafora J.W."/>
            <person name="Turgeon B.G."/>
            <person name="de Wit P.J.G.M."/>
            <person name="Zhong S."/>
            <person name="Goodwin S.B."/>
            <person name="Grigoriev I.V."/>
        </authorList>
    </citation>
    <scope>NUCLEOTIDE SEQUENCE [LARGE SCALE GENOMIC DNA]</scope>
    <source>
        <strain evidence="2">C5 / ATCC 48332 / race O</strain>
    </source>
</reference>
<organism evidence="1 2">
    <name type="scientific">Cochliobolus heterostrophus (strain C5 / ATCC 48332 / race O)</name>
    <name type="common">Southern corn leaf blight fungus</name>
    <name type="synonym">Bipolaris maydis</name>
    <dbReference type="NCBI Taxonomy" id="701091"/>
    <lineage>
        <taxon>Eukaryota</taxon>
        <taxon>Fungi</taxon>
        <taxon>Dikarya</taxon>
        <taxon>Ascomycota</taxon>
        <taxon>Pezizomycotina</taxon>
        <taxon>Dothideomycetes</taxon>
        <taxon>Pleosporomycetidae</taxon>
        <taxon>Pleosporales</taxon>
        <taxon>Pleosporineae</taxon>
        <taxon>Pleosporaceae</taxon>
        <taxon>Bipolaris</taxon>
    </lineage>
</organism>
<gene>
    <name evidence="1" type="ORF">COCHEDRAFT_1228707</name>
</gene>
<reference evidence="2" key="2">
    <citation type="journal article" date="2013" name="PLoS Genet.">
        <title>Comparative genome structure, secondary metabolite, and effector coding capacity across Cochliobolus pathogens.</title>
        <authorList>
            <person name="Condon B.J."/>
            <person name="Leng Y."/>
            <person name="Wu D."/>
            <person name="Bushley K.E."/>
            <person name="Ohm R.A."/>
            <person name="Otillar R."/>
            <person name="Martin J."/>
            <person name="Schackwitz W."/>
            <person name="Grimwood J."/>
            <person name="MohdZainudin N."/>
            <person name="Xue C."/>
            <person name="Wang R."/>
            <person name="Manning V.A."/>
            <person name="Dhillon B."/>
            <person name="Tu Z.J."/>
            <person name="Steffenson B.J."/>
            <person name="Salamov A."/>
            <person name="Sun H."/>
            <person name="Lowry S."/>
            <person name="LaButti K."/>
            <person name="Han J."/>
            <person name="Copeland A."/>
            <person name="Lindquist E."/>
            <person name="Barry K."/>
            <person name="Schmutz J."/>
            <person name="Baker S.E."/>
            <person name="Ciuffetti L.M."/>
            <person name="Grigoriev I.V."/>
            <person name="Zhong S."/>
            <person name="Turgeon B.G."/>
        </authorList>
    </citation>
    <scope>NUCLEOTIDE SEQUENCE [LARGE SCALE GENOMIC DNA]</scope>
    <source>
        <strain evidence="2">C5 / ATCC 48332 / race O</strain>
    </source>
</reference>
<keyword evidence="2" id="KW-1185">Reference proteome</keyword>
<name>M2SJY5_COCH5</name>
<dbReference type="AlphaFoldDB" id="M2SJY5"/>
<accession>M2SJY5</accession>
<dbReference type="EMBL" id="KB445587">
    <property type="protein sequence ID" value="EMD85650.1"/>
    <property type="molecule type" value="Genomic_DNA"/>
</dbReference>
<dbReference type="STRING" id="701091.M2SJY5"/>
<evidence type="ECO:0000313" key="1">
    <source>
        <dbReference type="EMBL" id="EMD85650.1"/>
    </source>
</evidence>